<keyword evidence="10" id="KW-1185">Reference proteome</keyword>
<organism evidence="9 10">
    <name type="scientific">Phaeomoniella chlamydospora</name>
    <name type="common">Phaeoacremonium chlamydosporum</name>
    <dbReference type="NCBI Taxonomy" id="158046"/>
    <lineage>
        <taxon>Eukaryota</taxon>
        <taxon>Fungi</taxon>
        <taxon>Dikarya</taxon>
        <taxon>Ascomycota</taxon>
        <taxon>Pezizomycotina</taxon>
        <taxon>Eurotiomycetes</taxon>
        <taxon>Chaetothyriomycetidae</taxon>
        <taxon>Phaeomoniellales</taxon>
        <taxon>Phaeomoniellaceae</taxon>
        <taxon>Phaeomoniella</taxon>
    </lineage>
</organism>
<dbReference type="OrthoDB" id="271506at2759"/>
<feature type="transmembrane region" description="Helical" evidence="8">
    <location>
        <begin position="214"/>
        <end position="235"/>
    </location>
</feature>
<protein>
    <submittedName>
        <fullName evidence="9">Putative monosaccharide-p-dolichol utilization</fullName>
    </submittedName>
</protein>
<evidence type="ECO:0000256" key="4">
    <source>
        <dbReference type="ARBA" id="ARBA00022737"/>
    </source>
</evidence>
<gene>
    <name evidence="9" type="ORF">UCRPC4_g01993</name>
</gene>
<dbReference type="AlphaFoldDB" id="A0A0G2EQX2"/>
<sequence length="303" mass="32511">MDIINTQVLPLVQSNIINPLRPYLTPITHNLPAPINDFLLSLLGTKCHSTLVLNLSLENPDCTSLLISKTLGTVIILASTIVKIPQILKILNSQSSAGLSFLSILLETVSFLITLTYNIRSGWPFSTYGETALILAQDVVIGALVLHFSSKTSGSFIPAAYIAIIASSIYALLSPDLVPSSSLSYLQALAGILSISSKIPQILSNYLNGSTGQLSAFAVFNYLFGSLSRIFTTLAEVDDKLILYGFVAGFTLNAVLAGQMIWYWNSKGTPRHGAEISEKVADVTTGASVSGTDGGNETLRRRR</sequence>
<feature type="transmembrane region" description="Helical" evidence="8">
    <location>
        <begin position="185"/>
        <end position="207"/>
    </location>
</feature>
<feature type="transmembrane region" description="Helical" evidence="8">
    <location>
        <begin position="131"/>
        <end position="149"/>
    </location>
</feature>
<feature type="transmembrane region" description="Helical" evidence="8">
    <location>
        <begin position="241"/>
        <end position="264"/>
    </location>
</feature>
<comment type="similarity">
    <text evidence="7">Belongs to the MPDU1 (TC 2.A.43.3) family.</text>
</comment>
<keyword evidence="3 8" id="KW-0812">Transmembrane</keyword>
<keyword evidence="5 8" id="KW-1133">Transmembrane helix</keyword>
<comment type="caution">
    <text evidence="9">The sequence shown here is derived from an EMBL/GenBank/DDBJ whole genome shotgun (WGS) entry which is preliminary data.</text>
</comment>
<dbReference type="Pfam" id="PF04193">
    <property type="entry name" value="PQ-loop"/>
    <property type="match status" value="2"/>
</dbReference>
<reference evidence="9 10" key="2">
    <citation type="submission" date="2015-05" db="EMBL/GenBank/DDBJ databases">
        <authorList>
            <person name="Morales-Cruz A."/>
            <person name="Amrine K.C."/>
            <person name="Cantu D."/>
        </authorList>
    </citation>
    <scope>NUCLEOTIDE SEQUENCE [LARGE SCALE GENOMIC DNA]</scope>
    <source>
        <strain evidence="9">UCRPC4</strain>
    </source>
</reference>
<dbReference type="PANTHER" id="PTHR12226">
    <property type="entry name" value="MANNOSE-P-DOLICHOL UTILIZATION DEFECT 1 LEC35 -RELATED"/>
    <property type="match status" value="1"/>
</dbReference>
<dbReference type="EMBL" id="LCWF01000047">
    <property type="protein sequence ID" value="KKY25187.1"/>
    <property type="molecule type" value="Genomic_DNA"/>
</dbReference>
<proteinExistence type="inferred from homology"/>
<feature type="transmembrane region" description="Helical" evidence="8">
    <location>
        <begin position="156"/>
        <end position="173"/>
    </location>
</feature>
<evidence type="ECO:0000256" key="1">
    <source>
        <dbReference type="ARBA" id="ARBA00004141"/>
    </source>
</evidence>
<dbReference type="InterPro" id="IPR006603">
    <property type="entry name" value="PQ-loop_rpt"/>
</dbReference>
<dbReference type="SMART" id="SM00679">
    <property type="entry name" value="CTNS"/>
    <property type="match status" value="2"/>
</dbReference>
<dbReference type="InterPro" id="IPR016817">
    <property type="entry name" value="MannP-dilichol_defect-1"/>
</dbReference>
<dbReference type="Gene3D" id="1.20.1280.290">
    <property type="match status" value="2"/>
</dbReference>
<keyword evidence="2" id="KW-0813">Transport</keyword>
<keyword evidence="4" id="KW-0677">Repeat</keyword>
<dbReference type="PANTHER" id="PTHR12226:SF2">
    <property type="entry name" value="MANNOSE-P-DOLICHOL UTILIZATION DEFECT 1 PROTEIN"/>
    <property type="match status" value="1"/>
</dbReference>
<keyword evidence="6 8" id="KW-0472">Membrane</keyword>
<evidence type="ECO:0000256" key="2">
    <source>
        <dbReference type="ARBA" id="ARBA00022448"/>
    </source>
</evidence>
<evidence type="ECO:0000313" key="9">
    <source>
        <dbReference type="EMBL" id="KKY25187.1"/>
    </source>
</evidence>
<dbReference type="GO" id="GO:0016020">
    <property type="term" value="C:membrane"/>
    <property type="evidence" value="ECO:0007669"/>
    <property type="project" value="UniProtKB-SubCell"/>
</dbReference>
<comment type="subcellular location">
    <subcellularLocation>
        <location evidence="1">Membrane</location>
        <topology evidence="1">Multi-pass membrane protein</topology>
    </subcellularLocation>
</comment>
<evidence type="ECO:0000256" key="7">
    <source>
        <dbReference type="ARBA" id="ARBA00038475"/>
    </source>
</evidence>
<dbReference type="FunFam" id="1.20.1280.290:FF:000006">
    <property type="entry name" value="mannose-P-dolichol utilization defect 1 protein"/>
    <property type="match status" value="1"/>
</dbReference>
<reference evidence="9 10" key="1">
    <citation type="submission" date="2015-05" db="EMBL/GenBank/DDBJ databases">
        <title>Distinctive expansion of gene families associated with plant cell wall degradation and secondary metabolism in the genomes of grapevine trunk pathogens.</title>
        <authorList>
            <person name="Lawrence D.P."/>
            <person name="Travadon R."/>
            <person name="Rolshausen P.E."/>
            <person name="Baumgartner K."/>
        </authorList>
    </citation>
    <scope>NUCLEOTIDE SEQUENCE [LARGE SCALE GENOMIC DNA]</scope>
    <source>
        <strain evidence="9">UCRPC4</strain>
    </source>
</reference>
<evidence type="ECO:0000256" key="8">
    <source>
        <dbReference type="SAM" id="Phobius"/>
    </source>
</evidence>
<evidence type="ECO:0000256" key="3">
    <source>
        <dbReference type="ARBA" id="ARBA00022692"/>
    </source>
</evidence>
<evidence type="ECO:0000256" key="5">
    <source>
        <dbReference type="ARBA" id="ARBA00022989"/>
    </source>
</evidence>
<evidence type="ECO:0000256" key="6">
    <source>
        <dbReference type="ARBA" id="ARBA00023136"/>
    </source>
</evidence>
<accession>A0A0G2EQX2</accession>
<dbReference type="Proteomes" id="UP000053317">
    <property type="component" value="Unassembled WGS sequence"/>
</dbReference>
<feature type="transmembrane region" description="Helical" evidence="8">
    <location>
        <begin position="97"/>
        <end position="119"/>
    </location>
</feature>
<evidence type="ECO:0000313" key="10">
    <source>
        <dbReference type="Proteomes" id="UP000053317"/>
    </source>
</evidence>
<name>A0A0G2EQX2_PHACM</name>